<dbReference type="EMBL" id="SDMP01000019">
    <property type="protein sequence ID" value="RYQ92355.1"/>
    <property type="molecule type" value="Genomic_DNA"/>
</dbReference>
<feature type="domain" description="FAR1" evidence="1">
    <location>
        <begin position="24"/>
        <end position="109"/>
    </location>
</feature>
<dbReference type="PANTHER" id="PTHR47718:SF13">
    <property type="entry name" value="OS09G0290500 PROTEIN"/>
    <property type="match status" value="1"/>
</dbReference>
<dbReference type="InterPro" id="IPR004330">
    <property type="entry name" value="FAR1_DNA_bnd_dom"/>
</dbReference>
<dbReference type="STRING" id="3818.A0A444XS74"/>
<evidence type="ECO:0000313" key="2">
    <source>
        <dbReference type="EMBL" id="RYQ92355.1"/>
    </source>
</evidence>
<comment type="caution">
    <text evidence="2">The sequence shown here is derived from an EMBL/GenBank/DDBJ whole genome shotgun (WGS) entry which is preliminary data.</text>
</comment>
<dbReference type="Proteomes" id="UP000289738">
    <property type="component" value="Chromosome B09"/>
</dbReference>
<sequence>MESEIGDDVPIVGMEFESMDVVIQFYNTYGRRVAFDWRNRSLKKNADGVVYYVMLICNWKGRAESKVDETKRTYPKGPTGCKVRMIASSDVDGSWIVRVVELEHCHDLNCTNLRLTGLAKLILKPAFEYIKYFRSCLIMLADLIALVFDNWTDFVNAYCLKDNKWLQRLLNDGIFYLKGGFWVGISSMCTQRSESYNNALMSRVKKEVAKDFDSLKKVVPCCSNNEIKHEFREKMNCIFLIQDEEITKSMRWSMM</sequence>
<proteinExistence type="predicted"/>
<reference evidence="2 3" key="1">
    <citation type="submission" date="2019-01" db="EMBL/GenBank/DDBJ databases">
        <title>Sequencing of cultivated peanut Arachis hypogaea provides insights into genome evolution and oil improvement.</title>
        <authorList>
            <person name="Chen X."/>
        </authorList>
    </citation>
    <scope>NUCLEOTIDE SEQUENCE [LARGE SCALE GENOMIC DNA]</scope>
    <source>
        <strain evidence="3">cv. Fuhuasheng</strain>
        <tissue evidence="2">Leaves</tissue>
    </source>
</reference>
<dbReference type="PANTHER" id="PTHR47718">
    <property type="entry name" value="OS01G0519700 PROTEIN"/>
    <property type="match status" value="1"/>
</dbReference>
<evidence type="ECO:0000259" key="1">
    <source>
        <dbReference type="Pfam" id="PF03101"/>
    </source>
</evidence>
<accession>A0A444XS74</accession>
<dbReference type="AlphaFoldDB" id="A0A444XS74"/>
<evidence type="ECO:0000313" key="3">
    <source>
        <dbReference type="Proteomes" id="UP000289738"/>
    </source>
</evidence>
<keyword evidence="3" id="KW-1185">Reference proteome</keyword>
<protein>
    <recommendedName>
        <fullName evidence="1">FAR1 domain-containing protein</fullName>
    </recommendedName>
</protein>
<name>A0A444XS74_ARAHY</name>
<gene>
    <name evidence="2" type="ORF">Ahy_B09g098556</name>
</gene>
<organism evidence="2 3">
    <name type="scientific">Arachis hypogaea</name>
    <name type="common">Peanut</name>
    <dbReference type="NCBI Taxonomy" id="3818"/>
    <lineage>
        <taxon>Eukaryota</taxon>
        <taxon>Viridiplantae</taxon>
        <taxon>Streptophyta</taxon>
        <taxon>Embryophyta</taxon>
        <taxon>Tracheophyta</taxon>
        <taxon>Spermatophyta</taxon>
        <taxon>Magnoliopsida</taxon>
        <taxon>eudicotyledons</taxon>
        <taxon>Gunneridae</taxon>
        <taxon>Pentapetalae</taxon>
        <taxon>rosids</taxon>
        <taxon>fabids</taxon>
        <taxon>Fabales</taxon>
        <taxon>Fabaceae</taxon>
        <taxon>Papilionoideae</taxon>
        <taxon>50 kb inversion clade</taxon>
        <taxon>dalbergioids sensu lato</taxon>
        <taxon>Dalbergieae</taxon>
        <taxon>Pterocarpus clade</taxon>
        <taxon>Arachis</taxon>
    </lineage>
</organism>
<dbReference type="Pfam" id="PF03101">
    <property type="entry name" value="FAR1"/>
    <property type="match status" value="1"/>
</dbReference>